<dbReference type="Gene3D" id="3.30.450.60">
    <property type="match status" value="1"/>
</dbReference>
<evidence type="ECO:0000256" key="1">
    <source>
        <dbReference type="SAM" id="MobiDB-lite"/>
    </source>
</evidence>
<dbReference type="Ensembl" id="ENSCUST00005021605.1">
    <property type="protein sequence ID" value="ENSCUSP00005020844.1"/>
    <property type="gene ID" value="ENSCUSG00005013296.1"/>
</dbReference>
<protein>
    <submittedName>
        <fullName evidence="2">Uncharacterized protein</fullName>
    </submittedName>
</protein>
<accession>A0A8C3UZK0</accession>
<reference evidence="2" key="1">
    <citation type="submission" date="2020-10" db="EMBL/GenBank/DDBJ databases">
        <title>Catharus ustulatus (Swainson's thrush) genome, bCatUst1, primary haplotype v2.</title>
        <authorList>
            <person name="Delmore K."/>
            <person name="Vafadar M."/>
            <person name="Formenti G."/>
            <person name="Chow W."/>
            <person name="Pelan S."/>
            <person name="Howe K."/>
            <person name="Rhie A."/>
            <person name="Mountcastle J."/>
            <person name="Haase B."/>
            <person name="Fedrigo O."/>
            <person name="Jarvis E.D."/>
        </authorList>
    </citation>
    <scope>NUCLEOTIDE SEQUENCE [LARGE SCALE GENOMIC DNA]</scope>
</reference>
<sequence>ERLFAKYYDDTYPSVKEQRAFEKNIFSKTHRSDRDTGTGVALGTGLGVALGTQGHGTGVALGTGSGSGDTGTGDTVAVPR</sequence>
<evidence type="ECO:0000313" key="2">
    <source>
        <dbReference type="Ensembl" id="ENSCUSP00005020844.1"/>
    </source>
</evidence>
<reference evidence="2" key="2">
    <citation type="submission" date="2025-08" db="UniProtKB">
        <authorList>
            <consortium name="Ensembl"/>
        </authorList>
    </citation>
    <scope>IDENTIFICATION</scope>
</reference>
<dbReference type="AlphaFoldDB" id="A0A8C3UZK0"/>
<organism evidence="2 3">
    <name type="scientific">Catharus ustulatus</name>
    <name type="common">Russet-backed thrush</name>
    <name type="synonym">Hylocichla ustulatus</name>
    <dbReference type="NCBI Taxonomy" id="91951"/>
    <lineage>
        <taxon>Eukaryota</taxon>
        <taxon>Metazoa</taxon>
        <taxon>Chordata</taxon>
        <taxon>Craniata</taxon>
        <taxon>Vertebrata</taxon>
        <taxon>Euteleostomi</taxon>
        <taxon>Archelosauria</taxon>
        <taxon>Archosauria</taxon>
        <taxon>Dinosauria</taxon>
        <taxon>Saurischia</taxon>
        <taxon>Theropoda</taxon>
        <taxon>Coelurosauria</taxon>
        <taxon>Aves</taxon>
        <taxon>Neognathae</taxon>
        <taxon>Neoaves</taxon>
        <taxon>Telluraves</taxon>
        <taxon>Australaves</taxon>
        <taxon>Passeriformes</taxon>
        <taxon>Turdidae</taxon>
        <taxon>Catharus</taxon>
    </lineage>
</organism>
<dbReference type="Proteomes" id="UP000694563">
    <property type="component" value="Chromosome 31"/>
</dbReference>
<keyword evidence="3" id="KW-1185">Reference proteome</keyword>
<feature type="compositionally biased region" description="Gly residues" evidence="1">
    <location>
        <begin position="59"/>
        <end position="71"/>
    </location>
</feature>
<feature type="region of interest" description="Disordered" evidence="1">
    <location>
        <begin position="59"/>
        <end position="80"/>
    </location>
</feature>
<proteinExistence type="predicted"/>
<reference evidence="2" key="3">
    <citation type="submission" date="2025-09" db="UniProtKB">
        <authorList>
            <consortium name="Ensembl"/>
        </authorList>
    </citation>
    <scope>IDENTIFICATION</scope>
</reference>
<evidence type="ECO:0000313" key="3">
    <source>
        <dbReference type="Proteomes" id="UP000694563"/>
    </source>
</evidence>
<name>A0A8C3UZK0_CATUS</name>